<evidence type="ECO:0000259" key="3">
    <source>
        <dbReference type="PROSITE" id="PS51762"/>
    </source>
</evidence>
<proteinExistence type="inferred from homology"/>
<evidence type="ECO:0000313" key="4">
    <source>
        <dbReference type="EMBL" id="PPZ92280.1"/>
    </source>
</evidence>
<dbReference type="InterPro" id="IPR000757">
    <property type="entry name" value="Beta-glucanase-like"/>
</dbReference>
<dbReference type="PANTHER" id="PTHR10963">
    <property type="entry name" value="GLYCOSYL HYDROLASE-RELATED"/>
    <property type="match status" value="1"/>
</dbReference>
<dbReference type="PROSITE" id="PS51257">
    <property type="entry name" value="PROKAR_LIPOPROTEIN"/>
    <property type="match status" value="1"/>
</dbReference>
<name>A0A2S7I6S8_9FLAO</name>
<organism evidence="4 5">
    <name type="scientific">Cloacibacterium normanense</name>
    <dbReference type="NCBI Taxonomy" id="237258"/>
    <lineage>
        <taxon>Bacteria</taxon>
        <taxon>Pseudomonadati</taxon>
        <taxon>Bacteroidota</taxon>
        <taxon>Flavobacteriia</taxon>
        <taxon>Flavobacteriales</taxon>
        <taxon>Weeksellaceae</taxon>
    </lineage>
</organism>
<dbReference type="SUPFAM" id="SSF49899">
    <property type="entry name" value="Concanavalin A-like lectins/glucanases"/>
    <property type="match status" value="1"/>
</dbReference>
<dbReference type="InterPro" id="IPR050546">
    <property type="entry name" value="Glycosyl_Hydrlase_16"/>
</dbReference>
<reference evidence="4 5" key="1">
    <citation type="submission" date="2018-02" db="EMBL/GenBank/DDBJ databases">
        <title>Draft genome sequence of bacterial isolates from marine environment.</title>
        <authorList>
            <person name="Singh S.K."/>
            <person name="Hill R."/>
            <person name="Major S."/>
            <person name="Cai H."/>
            <person name="Li Y."/>
        </authorList>
    </citation>
    <scope>NUCLEOTIDE SEQUENCE [LARGE SCALE GENOMIC DNA]</scope>
    <source>
        <strain evidence="4 5">IMET F</strain>
    </source>
</reference>
<evidence type="ECO:0000256" key="1">
    <source>
        <dbReference type="ARBA" id="ARBA00006865"/>
    </source>
</evidence>
<dbReference type="AlphaFoldDB" id="A0A2S7I6S8"/>
<protein>
    <submittedName>
        <fullName evidence="4">Glycoside hydrolase</fullName>
    </submittedName>
</protein>
<sequence length="353" mass="38755">MKNYKFLLIISFFSFLFFSCGGSSSGSSEPVVTTPTNLVINKIIVGSSATMPNGDGTGVVNFTASANNAKEYKMSVDGEILTSTTGNFTYTFKQSGTNEHTVYVSAYNGDKSISGSTKLTVYVIPKAVFFDEFNVDGAPDSSKWGYDLGNSNGWGNNEAQYYTNRTQNAIVSNGTLKINLIKESYQGYNYTSARLLSKGKYSMKYGKVEIRAKIPSGGGTWPALWMLGDNIDSVGWPACGEIDIMEHVGNQLNRIFGTLHYPGRSGGNAYGTSVMIPNATTEFHIYSMEWNASTIKIYVDNQLFFTYNNNANSPFNQNFFFIMNVAMGGNFGGTIDPNVTNATMEVDYIRVYQ</sequence>
<dbReference type="Pfam" id="PF00722">
    <property type="entry name" value="Glyco_hydro_16"/>
    <property type="match status" value="1"/>
</dbReference>
<keyword evidence="2" id="KW-0732">Signal</keyword>
<dbReference type="PROSITE" id="PS51762">
    <property type="entry name" value="GH16_2"/>
    <property type="match status" value="1"/>
</dbReference>
<dbReference type="InterPro" id="IPR013320">
    <property type="entry name" value="ConA-like_dom_sf"/>
</dbReference>
<dbReference type="EMBL" id="PTPZ01000002">
    <property type="protein sequence ID" value="PPZ92280.1"/>
    <property type="molecule type" value="Genomic_DNA"/>
</dbReference>
<comment type="caution">
    <text evidence="4">The sequence shown here is derived from an EMBL/GenBank/DDBJ whole genome shotgun (WGS) entry which is preliminary data.</text>
</comment>
<comment type="similarity">
    <text evidence="1">Belongs to the glycosyl hydrolase 16 family.</text>
</comment>
<dbReference type="PANTHER" id="PTHR10963:SF55">
    <property type="entry name" value="GLYCOSIDE HYDROLASE FAMILY 16 PROTEIN"/>
    <property type="match status" value="1"/>
</dbReference>
<dbReference type="GO" id="GO:0004553">
    <property type="term" value="F:hydrolase activity, hydrolyzing O-glycosyl compounds"/>
    <property type="evidence" value="ECO:0007669"/>
    <property type="project" value="InterPro"/>
</dbReference>
<dbReference type="GO" id="GO:0005975">
    <property type="term" value="P:carbohydrate metabolic process"/>
    <property type="evidence" value="ECO:0007669"/>
    <property type="project" value="InterPro"/>
</dbReference>
<accession>A0A2S7I6S8</accession>
<dbReference type="CDD" id="cd08023">
    <property type="entry name" value="GH16_laminarinase_like"/>
    <property type="match status" value="1"/>
</dbReference>
<evidence type="ECO:0000313" key="5">
    <source>
        <dbReference type="Proteomes" id="UP000238565"/>
    </source>
</evidence>
<gene>
    <name evidence="4" type="ORF">C3729_04750</name>
</gene>
<feature type="chain" id="PRO_5015709862" evidence="2">
    <location>
        <begin position="26"/>
        <end position="353"/>
    </location>
</feature>
<feature type="signal peptide" evidence="2">
    <location>
        <begin position="1"/>
        <end position="25"/>
    </location>
</feature>
<feature type="domain" description="GH16" evidence="3">
    <location>
        <begin position="83"/>
        <end position="353"/>
    </location>
</feature>
<dbReference type="Gene3D" id="2.60.120.200">
    <property type="match status" value="1"/>
</dbReference>
<dbReference type="RefSeq" id="WP_104793095.1">
    <property type="nucleotide sequence ID" value="NZ_PTPZ01000002.1"/>
</dbReference>
<evidence type="ECO:0000256" key="2">
    <source>
        <dbReference type="SAM" id="SignalP"/>
    </source>
</evidence>
<dbReference type="Proteomes" id="UP000238565">
    <property type="component" value="Unassembled WGS sequence"/>
</dbReference>
<keyword evidence="4" id="KW-0378">Hydrolase</keyword>